<dbReference type="SMART" id="SM00014">
    <property type="entry name" value="acidPPc"/>
    <property type="match status" value="1"/>
</dbReference>
<evidence type="ECO:0000256" key="2">
    <source>
        <dbReference type="ARBA" id="ARBA00004418"/>
    </source>
</evidence>
<dbReference type="InterPro" id="IPR000326">
    <property type="entry name" value="PAP2/HPO"/>
</dbReference>
<gene>
    <name evidence="11" type="ORF">ABB22_01000</name>
</gene>
<keyword evidence="5 9" id="KW-0732">Signal</keyword>
<comment type="catalytic activity">
    <reaction evidence="1 8">
        <text>a phosphate monoester + H2O = an alcohol + phosphate</text>
        <dbReference type="Rhea" id="RHEA:15017"/>
        <dbReference type="ChEBI" id="CHEBI:15377"/>
        <dbReference type="ChEBI" id="CHEBI:30879"/>
        <dbReference type="ChEBI" id="CHEBI:43474"/>
        <dbReference type="ChEBI" id="CHEBI:67140"/>
        <dbReference type="EC" id="3.1.3.2"/>
    </reaction>
</comment>
<name>A0ABR5NNZ4_9GAMM</name>
<sequence length="276" mass="29457">MTPMRTPLLFAASLCLLASACATPAARHAVPEIRPGVARGYLETEQLPDSIALLPPPPAPGSAAFALDEQVNLARNLRGTPRWQQAIADANLQFPEAASIFACAIGTRIDEAATPRLYGLLRRTRTDAAVVSDAAKHRYNRTRPFMVNGESTCTPDKEAGLAENGSYPSGHTSIGWAWALILAELAPDRSDAILARGRSYGESRLVCNVHWHSDVLSGRFMGSAVVARLHADPQFRHDMDAARAELATARARNGVPPADCDASAAALAQPLPTTAY</sequence>
<evidence type="ECO:0000256" key="4">
    <source>
        <dbReference type="ARBA" id="ARBA00012646"/>
    </source>
</evidence>
<feature type="signal peptide" evidence="9">
    <location>
        <begin position="1"/>
        <end position="22"/>
    </location>
</feature>
<organism evidence="11 12">
    <name type="scientific">Stenotrophomonas nitritireducens</name>
    <dbReference type="NCBI Taxonomy" id="83617"/>
    <lineage>
        <taxon>Bacteria</taxon>
        <taxon>Pseudomonadati</taxon>
        <taxon>Pseudomonadota</taxon>
        <taxon>Gammaproteobacteria</taxon>
        <taxon>Lysobacterales</taxon>
        <taxon>Lysobacteraceae</taxon>
        <taxon>Stenotrophomonas</taxon>
    </lineage>
</organism>
<dbReference type="InterPro" id="IPR018296">
    <property type="entry name" value="Acid_Pase_classA_bac_CS"/>
</dbReference>
<dbReference type="InterPro" id="IPR036938">
    <property type="entry name" value="PAP2/HPO_sf"/>
</dbReference>
<comment type="caution">
    <text evidence="11">The sequence shown here is derived from an EMBL/GenBank/DDBJ whole genome shotgun (WGS) entry which is preliminary data.</text>
</comment>
<feature type="chain" id="PRO_5047523391" description="Acid phosphatase" evidence="9">
    <location>
        <begin position="23"/>
        <end position="276"/>
    </location>
</feature>
<dbReference type="PROSITE" id="PS01157">
    <property type="entry name" value="ACID_PHOSPH_CL_A"/>
    <property type="match status" value="1"/>
</dbReference>
<dbReference type="Pfam" id="PF01569">
    <property type="entry name" value="PAP2"/>
    <property type="match status" value="1"/>
</dbReference>
<dbReference type="EC" id="3.1.3.2" evidence="4 8"/>
<comment type="subcellular location">
    <subcellularLocation>
        <location evidence="2">Periplasm</location>
    </subcellularLocation>
</comment>
<evidence type="ECO:0000256" key="5">
    <source>
        <dbReference type="ARBA" id="ARBA00022729"/>
    </source>
</evidence>
<reference evidence="11 12" key="1">
    <citation type="submission" date="2015-05" db="EMBL/GenBank/DDBJ databases">
        <title>Genome sequencing and analysis of members of genus Stenotrophomonas.</title>
        <authorList>
            <person name="Patil P.P."/>
            <person name="Midha S."/>
            <person name="Patil P.B."/>
        </authorList>
    </citation>
    <scope>NUCLEOTIDE SEQUENCE [LARGE SCALE GENOMIC DNA]</scope>
    <source>
        <strain evidence="11 12">DSM 12575</strain>
    </source>
</reference>
<protein>
    <recommendedName>
        <fullName evidence="4 8">Acid phosphatase</fullName>
        <ecNumber evidence="4 8">3.1.3.2</ecNumber>
    </recommendedName>
</protein>
<evidence type="ECO:0000313" key="11">
    <source>
        <dbReference type="EMBL" id="KRG60517.1"/>
    </source>
</evidence>
<evidence type="ECO:0000256" key="7">
    <source>
        <dbReference type="ARBA" id="ARBA00022801"/>
    </source>
</evidence>
<dbReference type="SUPFAM" id="SSF48317">
    <property type="entry name" value="Acid phosphatase/Vanadium-dependent haloperoxidase"/>
    <property type="match status" value="1"/>
</dbReference>
<accession>A0ABR5NNZ4</accession>
<evidence type="ECO:0000256" key="3">
    <source>
        <dbReference type="ARBA" id="ARBA00009017"/>
    </source>
</evidence>
<dbReference type="RefSeq" id="WP_211264509.1">
    <property type="nucleotide sequence ID" value="NZ_LDJG01000002.1"/>
</dbReference>
<dbReference type="Gene3D" id="1.20.144.10">
    <property type="entry name" value="Phosphatidic acid phosphatase type 2/haloperoxidase"/>
    <property type="match status" value="1"/>
</dbReference>
<keyword evidence="12" id="KW-1185">Reference proteome</keyword>
<evidence type="ECO:0000256" key="1">
    <source>
        <dbReference type="ARBA" id="ARBA00000032"/>
    </source>
</evidence>
<dbReference type="PIRSF" id="PIRSF000897">
    <property type="entry name" value="Acid_Ptase_ClsA"/>
    <property type="match status" value="1"/>
</dbReference>
<keyword evidence="6" id="KW-0574">Periplasm</keyword>
<evidence type="ECO:0000259" key="10">
    <source>
        <dbReference type="SMART" id="SM00014"/>
    </source>
</evidence>
<dbReference type="Proteomes" id="UP000050902">
    <property type="component" value="Unassembled WGS sequence"/>
</dbReference>
<evidence type="ECO:0000256" key="6">
    <source>
        <dbReference type="ARBA" id="ARBA00022764"/>
    </source>
</evidence>
<feature type="domain" description="Phosphatidic acid phosphatase type 2/haloperoxidase" evidence="10">
    <location>
        <begin position="115"/>
        <end position="230"/>
    </location>
</feature>
<evidence type="ECO:0000256" key="9">
    <source>
        <dbReference type="SAM" id="SignalP"/>
    </source>
</evidence>
<dbReference type="CDD" id="cd03397">
    <property type="entry name" value="PAP2_acid_phosphatase"/>
    <property type="match status" value="1"/>
</dbReference>
<comment type="similarity">
    <text evidence="3 8">Belongs to the class A bacterial acid phosphatase family.</text>
</comment>
<dbReference type="InterPro" id="IPR001011">
    <property type="entry name" value="Acid_Pase_classA_bac"/>
</dbReference>
<proteinExistence type="inferred from homology"/>
<evidence type="ECO:0000256" key="8">
    <source>
        <dbReference type="PIRNR" id="PIRNR000897"/>
    </source>
</evidence>
<dbReference type="EMBL" id="LDJG01000002">
    <property type="protein sequence ID" value="KRG60517.1"/>
    <property type="molecule type" value="Genomic_DNA"/>
</dbReference>
<dbReference type="PRINTS" id="PR00483">
    <property type="entry name" value="BACPHPHTASE"/>
</dbReference>
<dbReference type="PROSITE" id="PS51257">
    <property type="entry name" value="PROKAR_LIPOPROTEIN"/>
    <property type="match status" value="1"/>
</dbReference>
<evidence type="ECO:0000313" key="12">
    <source>
        <dbReference type="Proteomes" id="UP000050902"/>
    </source>
</evidence>
<keyword evidence="7 8" id="KW-0378">Hydrolase</keyword>